<feature type="region of interest" description="Disordered" evidence="2">
    <location>
        <begin position="326"/>
        <end position="374"/>
    </location>
</feature>
<dbReference type="Proteomes" id="UP000038010">
    <property type="component" value="Unassembled WGS sequence"/>
</dbReference>
<sequence length="687" mass="72789">MPPFKDEWVFIIAPGSKYTNVQLGLPESFTPPQRRFATRMFPGLRPGEWEPIRIETRPKVKAAEVHKPAHTNGVADTGSVVVNGESTAADAPVPTSADVEMSEAPAAGSDAAAQPTNGTDNAPETETEQPTTTQEDEVEYEDDPYSEEGAVYPIVEGRVENWPCFFALLSHIWKTMGPHFVSPLIVISQPCWTARDKEMITQYFFQDHRIPAFCMMDSALAACYAYGIPSGLVIDVGLDKCDVSAVTDFTVNEAGRGVALSGCGGRAMTKRLQEALTQNGISCDEPMAEALKRSAVCEILTPGAALPTGKPAAAVAVAATATNGEVPNPAAAASTGAVDSGVDAKDAEGARPGEAPSGPGNGTVVGEEGENEDDNEGVLDVAAIVAQSNAAEVLAKREAEKAAKAAAKKGATTEALRPVRLRNAEREKATFTYDELLPYGTAGPDGSRKRKREIEIGTERFMAATPAEGHTEGIFDTICAAAHATVLGVPDVTLRSGLWESVILLGNGSRVRGFREALLTLLQARYTLSPSTATIFTSELPSNFTTPVATPGTNTPVPGQPGHPMHHPGGHGVNPLLVAATRNVMHPNMTPHHLQVPGVATPTPDQHMAQHHRGFSQSPTTIKTVKVPDYFPEWKHASVSGMEEAAFLGAQVAGKVIFMVDGGSNKGFMSRTEYNELGPAGIHEYAM</sequence>
<protein>
    <submittedName>
        <fullName evidence="3">SWI/SNF and RSC complexes subunit arp9</fullName>
    </submittedName>
</protein>
<name>A0A0N0NQM7_9EURO</name>
<gene>
    <name evidence="3" type="ORF">AB675_6541</name>
</gene>
<evidence type="ECO:0000256" key="1">
    <source>
        <dbReference type="RuleBase" id="RU000487"/>
    </source>
</evidence>
<dbReference type="Gene3D" id="3.30.420.40">
    <property type="match status" value="3"/>
</dbReference>
<dbReference type="InterPro" id="IPR043129">
    <property type="entry name" value="ATPase_NBD"/>
</dbReference>
<evidence type="ECO:0000313" key="3">
    <source>
        <dbReference type="EMBL" id="KPI44088.1"/>
    </source>
</evidence>
<comment type="caution">
    <text evidence="3">The sequence shown here is derived from an EMBL/GenBank/DDBJ whole genome shotgun (WGS) entry which is preliminary data.</text>
</comment>
<comment type="similarity">
    <text evidence="1">Belongs to the actin family.</text>
</comment>
<dbReference type="SUPFAM" id="SSF53067">
    <property type="entry name" value="Actin-like ATPase domain"/>
    <property type="match status" value="2"/>
</dbReference>
<reference evidence="3 4" key="1">
    <citation type="submission" date="2015-06" db="EMBL/GenBank/DDBJ databases">
        <title>Draft genome of the ant-associated black yeast Phialophora attae CBS 131958.</title>
        <authorList>
            <person name="Moreno L.F."/>
            <person name="Stielow B.J."/>
            <person name="de Hoog S."/>
            <person name="Vicente V.A."/>
            <person name="Weiss V.A."/>
            <person name="de Vries M."/>
            <person name="Cruz L.M."/>
            <person name="Souza E.M."/>
        </authorList>
    </citation>
    <scope>NUCLEOTIDE SEQUENCE [LARGE SCALE GENOMIC DNA]</scope>
    <source>
        <strain evidence="3 4">CBS 131958</strain>
    </source>
</reference>
<dbReference type="EMBL" id="LFJN01000004">
    <property type="protein sequence ID" value="KPI44088.1"/>
    <property type="molecule type" value="Genomic_DNA"/>
</dbReference>
<dbReference type="GeneID" id="28738721"/>
<dbReference type="InterPro" id="IPR004000">
    <property type="entry name" value="Actin"/>
</dbReference>
<keyword evidence="4" id="KW-1185">Reference proteome</keyword>
<feature type="region of interest" description="Disordered" evidence="2">
    <location>
        <begin position="88"/>
        <end position="146"/>
    </location>
</feature>
<feature type="compositionally biased region" description="Basic and acidic residues" evidence="2">
    <location>
        <begin position="342"/>
        <end position="351"/>
    </location>
</feature>
<dbReference type="OrthoDB" id="74201at2759"/>
<dbReference type="Gene3D" id="3.90.640.60">
    <property type="match status" value="1"/>
</dbReference>
<dbReference type="Pfam" id="PF00022">
    <property type="entry name" value="Actin"/>
    <property type="match status" value="1"/>
</dbReference>
<dbReference type="SMART" id="SM00268">
    <property type="entry name" value="ACTIN"/>
    <property type="match status" value="1"/>
</dbReference>
<dbReference type="PANTHER" id="PTHR11937">
    <property type="entry name" value="ACTIN"/>
    <property type="match status" value="1"/>
</dbReference>
<dbReference type="VEuPathDB" id="FungiDB:AB675_6541"/>
<dbReference type="RefSeq" id="XP_018004051.1">
    <property type="nucleotide sequence ID" value="XM_018146841.1"/>
</dbReference>
<feature type="compositionally biased region" description="Acidic residues" evidence="2">
    <location>
        <begin position="134"/>
        <end position="146"/>
    </location>
</feature>
<organism evidence="3 4">
    <name type="scientific">Cyphellophora attinorum</name>
    <dbReference type="NCBI Taxonomy" id="1664694"/>
    <lineage>
        <taxon>Eukaryota</taxon>
        <taxon>Fungi</taxon>
        <taxon>Dikarya</taxon>
        <taxon>Ascomycota</taxon>
        <taxon>Pezizomycotina</taxon>
        <taxon>Eurotiomycetes</taxon>
        <taxon>Chaetothyriomycetidae</taxon>
        <taxon>Chaetothyriales</taxon>
        <taxon>Cyphellophoraceae</taxon>
        <taxon>Cyphellophora</taxon>
    </lineage>
</organism>
<evidence type="ECO:0000313" key="4">
    <source>
        <dbReference type="Proteomes" id="UP000038010"/>
    </source>
</evidence>
<feature type="compositionally biased region" description="Low complexity" evidence="2">
    <location>
        <begin position="104"/>
        <end position="113"/>
    </location>
</feature>
<proteinExistence type="inferred from homology"/>
<accession>A0A0N0NQM7</accession>
<evidence type="ECO:0000256" key="2">
    <source>
        <dbReference type="SAM" id="MobiDB-lite"/>
    </source>
</evidence>
<dbReference type="AlphaFoldDB" id="A0A0N0NQM7"/>
<dbReference type="STRING" id="1664694.A0A0N0NQM7"/>